<evidence type="ECO:0000313" key="8">
    <source>
        <dbReference type="Proteomes" id="UP000235023"/>
    </source>
</evidence>
<dbReference type="Gene3D" id="4.10.240.10">
    <property type="entry name" value="Zn(2)-C6 fungal-type DNA-binding domain"/>
    <property type="match status" value="1"/>
</dbReference>
<evidence type="ECO:0000256" key="4">
    <source>
        <dbReference type="ARBA" id="ARBA00023163"/>
    </source>
</evidence>
<dbReference type="InterPro" id="IPR021858">
    <property type="entry name" value="Fun_TF"/>
</dbReference>
<evidence type="ECO:0000313" key="7">
    <source>
        <dbReference type="EMBL" id="PLN79947.1"/>
    </source>
</evidence>
<dbReference type="GO" id="GO:0000981">
    <property type="term" value="F:DNA-binding transcription factor activity, RNA polymerase II-specific"/>
    <property type="evidence" value="ECO:0007669"/>
    <property type="project" value="InterPro"/>
</dbReference>
<evidence type="ECO:0000256" key="3">
    <source>
        <dbReference type="ARBA" id="ARBA00023125"/>
    </source>
</evidence>
<reference evidence="8" key="1">
    <citation type="submission" date="2017-12" db="EMBL/GenBank/DDBJ databases">
        <authorList>
            <consortium name="DOE Joint Genome Institute"/>
            <person name="Mondo S.J."/>
            <person name="Kjaerbolling I."/>
            <person name="Vesth T.C."/>
            <person name="Frisvad J.C."/>
            <person name="Nybo J.L."/>
            <person name="Theobald S."/>
            <person name="Kuo A."/>
            <person name="Bowyer P."/>
            <person name="Matsuda Y."/>
            <person name="Lyhne E.K."/>
            <person name="Kogle M.E."/>
            <person name="Clum A."/>
            <person name="Lipzen A."/>
            <person name="Salamov A."/>
            <person name="Ngan C.Y."/>
            <person name="Daum C."/>
            <person name="Chiniquy J."/>
            <person name="Barry K."/>
            <person name="LaButti K."/>
            <person name="Haridas S."/>
            <person name="Simmons B.A."/>
            <person name="Magnuson J.K."/>
            <person name="Mortensen U.H."/>
            <person name="Larsen T.O."/>
            <person name="Grigoriev I.V."/>
            <person name="Baker S.E."/>
            <person name="Andersen M.R."/>
            <person name="Nordberg H.P."/>
            <person name="Cantor M.N."/>
            <person name="Hua S.X."/>
        </authorList>
    </citation>
    <scope>NUCLEOTIDE SEQUENCE [LARGE SCALE GENOMIC DNA]</scope>
    <source>
        <strain evidence="8">IBT 19404</strain>
    </source>
</reference>
<dbReference type="OrthoDB" id="5130013at2759"/>
<evidence type="ECO:0000256" key="1">
    <source>
        <dbReference type="ARBA" id="ARBA00004123"/>
    </source>
</evidence>
<dbReference type="GO" id="GO:0008270">
    <property type="term" value="F:zinc ion binding"/>
    <property type="evidence" value="ECO:0007669"/>
    <property type="project" value="InterPro"/>
</dbReference>
<dbReference type="InterPro" id="IPR036864">
    <property type="entry name" value="Zn2-C6_fun-type_DNA-bd_sf"/>
</dbReference>
<keyword evidence="5" id="KW-0539">Nucleus</keyword>
<dbReference type="GO" id="GO:0045944">
    <property type="term" value="P:positive regulation of transcription by RNA polymerase II"/>
    <property type="evidence" value="ECO:0007669"/>
    <property type="project" value="TreeGrafter"/>
</dbReference>
<dbReference type="SMART" id="SM00066">
    <property type="entry name" value="GAL4"/>
    <property type="match status" value="1"/>
</dbReference>
<dbReference type="Pfam" id="PF11951">
    <property type="entry name" value="Fungal_trans_2"/>
    <property type="match status" value="1"/>
</dbReference>
<evidence type="ECO:0000256" key="5">
    <source>
        <dbReference type="ARBA" id="ARBA00023242"/>
    </source>
</evidence>
<dbReference type="PROSITE" id="PS50048">
    <property type="entry name" value="ZN2_CY6_FUNGAL_2"/>
    <property type="match status" value="1"/>
</dbReference>
<feature type="domain" description="Zn(2)-C6 fungal-type" evidence="6">
    <location>
        <begin position="4"/>
        <end position="32"/>
    </location>
</feature>
<organism evidence="7 8">
    <name type="scientific">Aspergillus taichungensis</name>
    <dbReference type="NCBI Taxonomy" id="482145"/>
    <lineage>
        <taxon>Eukaryota</taxon>
        <taxon>Fungi</taxon>
        <taxon>Dikarya</taxon>
        <taxon>Ascomycota</taxon>
        <taxon>Pezizomycotina</taxon>
        <taxon>Eurotiomycetes</taxon>
        <taxon>Eurotiomycetidae</taxon>
        <taxon>Eurotiales</taxon>
        <taxon>Aspergillaceae</taxon>
        <taxon>Aspergillus</taxon>
        <taxon>Aspergillus subgen. Circumdati</taxon>
    </lineage>
</organism>
<dbReference type="GO" id="GO:0005634">
    <property type="term" value="C:nucleus"/>
    <property type="evidence" value="ECO:0007669"/>
    <property type="project" value="UniProtKB-SubCell"/>
</dbReference>
<dbReference type="EMBL" id="KZ559553">
    <property type="protein sequence ID" value="PLN79947.1"/>
    <property type="molecule type" value="Genomic_DNA"/>
</dbReference>
<keyword evidence="8" id="KW-1185">Reference proteome</keyword>
<dbReference type="AlphaFoldDB" id="A0A2J5HRV8"/>
<protein>
    <submittedName>
        <fullName evidence="7">C6 transcription factor (Acr-2)</fullName>
    </submittedName>
</protein>
<proteinExistence type="predicted"/>
<dbReference type="PROSITE" id="PS00463">
    <property type="entry name" value="ZN2_CY6_FUNGAL_1"/>
    <property type="match status" value="1"/>
</dbReference>
<dbReference type="PANTHER" id="PTHR37534:SF8">
    <property type="entry name" value="ZN(II)2CYS6 TRANSCRIPTION FACTOR (EUROFUNG)"/>
    <property type="match status" value="1"/>
</dbReference>
<keyword evidence="4" id="KW-0804">Transcription</keyword>
<dbReference type="Pfam" id="PF00172">
    <property type="entry name" value="Zn_clus"/>
    <property type="match status" value="1"/>
</dbReference>
<comment type="subcellular location">
    <subcellularLocation>
        <location evidence="1">Nucleus</location>
    </subcellularLocation>
</comment>
<name>A0A2J5HRV8_9EURO</name>
<keyword evidence="2" id="KW-0805">Transcription regulation</keyword>
<dbReference type="CDD" id="cd00067">
    <property type="entry name" value="GAL4"/>
    <property type="match status" value="1"/>
</dbReference>
<dbReference type="Proteomes" id="UP000235023">
    <property type="component" value="Unassembled WGS sequence"/>
</dbReference>
<sequence length="532" mass="59336">MSESCYTCRRRRIQCDRSKEPCLKCEKAGIECFRARPLRWVRGVAIRGSMRGKSFKETVGPQVANPGQGALQPIVDAGPNLDLGELLNDVLKLRCTGKSRGLTTYRPMADIDCDALYNASAHGRPHSVGLTMSALSVPNLDATSKYYLDYYNDRICKVFIVYDSEKNPFRSLISLAMGDPVLLQTILALAARHRANTGRPFSEYPEAGLPESTEAHQAALRFKYRSIQGLANALSDPKACQRDTTVASTFLLVFLDLLESGCDRWNYHLDGAKTMMAMMKPDDPGSTVQGIRQFLATQIHLIETLGTTFVRPKLLSRFLSLNGSGARLRDIVEQSFLGCPGYLLSSIQYFSSQRDILAEGNDMTHFSPDQALEVTSVLESVQSFDSYLWATELPQGPSAPRNIDGLCTLSRAYQLGACIYGQCVLDVINKTTTPQHTTVVELISVIGALRDDTALFKCILWPMFIAGLVCQEQSHRDYLIASLERFWDYTSCLNVLNAAQILQEYWTQDTTGRKPSQWIFTVGRLGRDWLLI</sequence>
<keyword evidence="3" id="KW-0238">DNA-binding</keyword>
<dbReference type="PANTHER" id="PTHR37534">
    <property type="entry name" value="TRANSCRIPTIONAL ACTIVATOR PROTEIN UGA3"/>
    <property type="match status" value="1"/>
</dbReference>
<dbReference type="InterPro" id="IPR001138">
    <property type="entry name" value="Zn2Cys6_DnaBD"/>
</dbReference>
<dbReference type="SUPFAM" id="SSF57701">
    <property type="entry name" value="Zn2/Cys6 DNA-binding domain"/>
    <property type="match status" value="1"/>
</dbReference>
<evidence type="ECO:0000256" key="2">
    <source>
        <dbReference type="ARBA" id="ARBA00023015"/>
    </source>
</evidence>
<accession>A0A2J5HRV8</accession>
<dbReference type="GO" id="GO:0000976">
    <property type="term" value="F:transcription cis-regulatory region binding"/>
    <property type="evidence" value="ECO:0007669"/>
    <property type="project" value="TreeGrafter"/>
</dbReference>
<gene>
    <name evidence="7" type="ORF">BDW42DRAFT_194809</name>
</gene>
<evidence type="ECO:0000259" key="6">
    <source>
        <dbReference type="PROSITE" id="PS50048"/>
    </source>
</evidence>